<feature type="region of interest" description="NMP" evidence="5">
    <location>
        <begin position="30"/>
        <end position="59"/>
    </location>
</feature>
<comment type="subunit">
    <text evidence="5 7">Monomer.</text>
</comment>
<dbReference type="InterPro" id="IPR000850">
    <property type="entry name" value="Adenylat/UMP-CMP_kin"/>
</dbReference>
<keyword evidence="5" id="KW-0963">Cytoplasm</keyword>
<organism evidence="8 9">
    <name type="scientific">Nocardia uniformis</name>
    <dbReference type="NCBI Taxonomy" id="53432"/>
    <lineage>
        <taxon>Bacteria</taxon>
        <taxon>Bacillati</taxon>
        <taxon>Actinomycetota</taxon>
        <taxon>Actinomycetes</taxon>
        <taxon>Mycobacteriales</taxon>
        <taxon>Nocardiaceae</taxon>
        <taxon>Nocardia</taxon>
    </lineage>
</organism>
<evidence type="ECO:0000313" key="9">
    <source>
        <dbReference type="Proteomes" id="UP000586827"/>
    </source>
</evidence>
<evidence type="ECO:0000256" key="6">
    <source>
        <dbReference type="RuleBase" id="RU003330"/>
    </source>
</evidence>
<evidence type="ECO:0000313" key="8">
    <source>
        <dbReference type="EMBL" id="NNH69151.1"/>
    </source>
</evidence>
<keyword evidence="9" id="KW-1185">Reference proteome</keyword>
<dbReference type="UniPathway" id="UPA00588">
    <property type="reaction ID" value="UER00649"/>
</dbReference>
<keyword evidence="1 5" id="KW-0808">Transferase</keyword>
<feature type="binding site" evidence="5">
    <location>
        <position position="172"/>
    </location>
    <ligand>
        <name>ATP</name>
        <dbReference type="ChEBI" id="CHEBI:30616"/>
    </ligand>
</feature>
<comment type="caution">
    <text evidence="5">Lacks conserved residue(s) required for the propagation of feature annotation.</text>
</comment>
<proteinExistence type="inferred from homology"/>
<accession>A0A849C860</accession>
<dbReference type="AlphaFoldDB" id="A0A849C860"/>
<comment type="function">
    <text evidence="5">Catalyzes the reversible transfer of the terminal phosphate group between ATP and AMP. Plays an important role in cellular energy homeostasis and in adenine nucleotide metabolism.</text>
</comment>
<evidence type="ECO:0000256" key="3">
    <source>
        <dbReference type="ARBA" id="ARBA00022741"/>
    </source>
</evidence>
<dbReference type="GO" id="GO:0005737">
    <property type="term" value="C:cytoplasm"/>
    <property type="evidence" value="ECO:0007669"/>
    <property type="project" value="UniProtKB-SubCell"/>
</dbReference>
<protein>
    <recommendedName>
        <fullName evidence="5 7">Adenylate kinase</fullName>
        <shortName evidence="5">AK</shortName>
        <ecNumber evidence="5 7">2.7.4.3</ecNumber>
    </recommendedName>
    <alternativeName>
        <fullName evidence="5">ATP-AMP transphosphorylase</fullName>
    </alternativeName>
    <alternativeName>
        <fullName evidence="5">ATP:AMP phosphotransferase</fullName>
    </alternativeName>
    <alternativeName>
        <fullName evidence="5">Adenylate monophosphate kinase</fullName>
    </alternativeName>
</protein>
<keyword evidence="5 7" id="KW-0067">ATP-binding</keyword>
<dbReference type="RefSeq" id="WP_067526879.1">
    <property type="nucleotide sequence ID" value="NZ_JABELX010000001.1"/>
</dbReference>
<dbReference type="SUPFAM" id="SSF52540">
    <property type="entry name" value="P-loop containing nucleoside triphosphate hydrolases"/>
    <property type="match status" value="1"/>
</dbReference>
<dbReference type="InterPro" id="IPR027417">
    <property type="entry name" value="P-loop_NTPase"/>
</dbReference>
<comment type="caution">
    <text evidence="8">The sequence shown here is derived from an EMBL/GenBank/DDBJ whole genome shotgun (WGS) entry which is preliminary data.</text>
</comment>
<feature type="binding site" evidence="5">
    <location>
        <position position="36"/>
    </location>
    <ligand>
        <name>AMP</name>
        <dbReference type="ChEBI" id="CHEBI:456215"/>
    </ligand>
</feature>
<dbReference type="PRINTS" id="PR00094">
    <property type="entry name" value="ADENYLTKNASE"/>
</dbReference>
<sequence length="186" mass="19948">MRAIVSGHPQSGIATQQRLLSRQLGLPVITIGDAVRAEVDADTAHGRRFTAAADRGEPLDDTLLADILAARLARADTTAGFLLGGLPSTVEQAVLLDQRLAESDTRLDAIVGLALPVDVIVERLVTSGYPGDPHTLRLRIERLESLHAPVLDHYRDRAAQGRVRLRLVSGTGSVDAVFTRIVAALR</sequence>
<comment type="similarity">
    <text evidence="5 6">Belongs to the adenylate kinase family.</text>
</comment>
<keyword evidence="3 5" id="KW-0547">Nucleotide-binding</keyword>
<dbReference type="Pfam" id="PF00406">
    <property type="entry name" value="ADK"/>
    <property type="match status" value="1"/>
</dbReference>
<evidence type="ECO:0000256" key="4">
    <source>
        <dbReference type="ARBA" id="ARBA00022777"/>
    </source>
</evidence>
<comment type="pathway">
    <text evidence="5">Purine metabolism; AMP biosynthesis via salvage pathway; AMP from ADP: step 1/1.</text>
</comment>
<gene>
    <name evidence="5" type="primary">adk</name>
    <name evidence="8" type="ORF">HLB23_04570</name>
</gene>
<dbReference type="GO" id="GO:0044209">
    <property type="term" value="P:AMP salvage"/>
    <property type="evidence" value="ECO:0007669"/>
    <property type="project" value="UniProtKB-UniRule"/>
</dbReference>
<dbReference type="Proteomes" id="UP000586827">
    <property type="component" value="Unassembled WGS sequence"/>
</dbReference>
<dbReference type="CDD" id="cd01428">
    <property type="entry name" value="ADK"/>
    <property type="match status" value="1"/>
</dbReference>
<keyword evidence="4 5" id="KW-0418">Kinase</keyword>
<evidence type="ECO:0000256" key="1">
    <source>
        <dbReference type="ARBA" id="ARBA00022679"/>
    </source>
</evidence>
<comment type="subcellular location">
    <subcellularLocation>
        <location evidence="5 7">Cytoplasm</location>
    </subcellularLocation>
</comment>
<evidence type="ECO:0000256" key="5">
    <source>
        <dbReference type="HAMAP-Rule" id="MF_00235"/>
    </source>
</evidence>
<name>A0A849C860_9NOCA</name>
<feature type="binding site" evidence="5">
    <location>
        <position position="139"/>
    </location>
    <ligand>
        <name>AMP</name>
        <dbReference type="ChEBI" id="CHEBI:456215"/>
    </ligand>
</feature>
<dbReference type="HAMAP" id="MF_00235">
    <property type="entry name" value="Adenylate_kinase_Adk"/>
    <property type="match status" value="1"/>
</dbReference>
<dbReference type="PANTHER" id="PTHR23359">
    <property type="entry name" value="NUCLEOTIDE KINASE"/>
    <property type="match status" value="1"/>
</dbReference>
<reference evidence="8 9" key="1">
    <citation type="submission" date="2020-05" db="EMBL/GenBank/DDBJ databases">
        <title>MicrobeNet Type strains.</title>
        <authorList>
            <person name="Nicholson A.C."/>
        </authorList>
    </citation>
    <scope>NUCLEOTIDE SEQUENCE [LARGE SCALE GENOMIC DNA]</scope>
    <source>
        <strain evidence="8 9">JCM 3224</strain>
    </source>
</reference>
<keyword evidence="2 5" id="KW-0545">Nucleotide biosynthesis</keyword>
<dbReference type="GO" id="GO:0004017">
    <property type="term" value="F:AMP kinase activity"/>
    <property type="evidence" value="ECO:0007669"/>
    <property type="project" value="UniProtKB-UniRule"/>
</dbReference>
<comment type="catalytic activity">
    <reaction evidence="5 7">
        <text>AMP + ATP = 2 ADP</text>
        <dbReference type="Rhea" id="RHEA:12973"/>
        <dbReference type="ChEBI" id="CHEBI:30616"/>
        <dbReference type="ChEBI" id="CHEBI:456215"/>
        <dbReference type="ChEBI" id="CHEBI:456216"/>
        <dbReference type="EC" id="2.7.4.3"/>
    </reaction>
</comment>
<feature type="binding site" evidence="5">
    <location>
        <position position="92"/>
    </location>
    <ligand>
        <name>AMP</name>
        <dbReference type="ChEBI" id="CHEBI:456215"/>
    </ligand>
</feature>
<dbReference type="EC" id="2.7.4.3" evidence="5 7"/>
<evidence type="ECO:0000256" key="7">
    <source>
        <dbReference type="RuleBase" id="RU003331"/>
    </source>
</evidence>
<dbReference type="EMBL" id="JABELX010000001">
    <property type="protein sequence ID" value="NNH69151.1"/>
    <property type="molecule type" value="Genomic_DNA"/>
</dbReference>
<dbReference type="GO" id="GO:0005524">
    <property type="term" value="F:ATP binding"/>
    <property type="evidence" value="ECO:0007669"/>
    <property type="project" value="UniProtKB-UniRule"/>
</dbReference>
<comment type="domain">
    <text evidence="5">Consists of three domains, a large central CORE domain and two small peripheral domains, NMPbind and LID, which undergo movements during catalysis. The LID domain closes over the site of phosphoryl transfer upon ATP binding. Assembling and dissambling the active center during each catalytic cycle provides an effective means to prevent ATP hydrolysis.</text>
</comment>
<dbReference type="Gene3D" id="3.40.50.300">
    <property type="entry name" value="P-loop containing nucleotide triphosphate hydrolases"/>
    <property type="match status" value="1"/>
</dbReference>
<evidence type="ECO:0000256" key="2">
    <source>
        <dbReference type="ARBA" id="ARBA00022727"/>
    </source>
</evidence>